<comment type="caution">
    <text evidence="2">The sequence shown here is derived from an EMBL/GenBank/DDBJ whole genome shotgun (WGS) entry which is preliminary data.</text>
</comment>
<evidence type="ECO:0000256" key="1">
    <source>
        <dbReference type="SAM" id="MobiDB-lite"/>
    </source>
</evidence>
<dbReference type="EMBL" id="MU157856">
    <property type="protein sequence ID" value="KAF9528081.1"/>
    <property type="molecule type" value="Genomic_DNA"/>
</dbReference>
<gene>
    <name evidence="2" type="ORF">CPB83DRAFT_366813</name>
</gene>
<feature type="compositionally biased region" description="Low complexity" evidence="1">
    <location>
        <begin position="7"/>
        <end position="16"/>
    </location>
</feature>
<dbReference type="AlphaFoldDB" id="A0A9P6EFD4"/>
<evidence type="ECO:0000313" key="2">
    <source>
        <dbReference type="EMBL" id="KAF9528081.1"/>
    </source>
</evidence>
<keyword evidence="3" id="KW-1185">Reference proteome</keyword>
<evidence type="ECO:0000313" key="3">
    <source>
        <dbReference type="Proteomes" id="UP000807306"/>
    </source>
</evidence>
<protein>
    <submittedName>
        <fullName evidence="2">Uncharacterized protein</fullName>
    </submittedName>
</protein>
<accession>A0A9P6EFD4</accession>
<organism evidence="2 3">
    <name type="scientific">Crepidotus variabilis</name>
    <dbReference type="NCBI Taxonomy" id="179855"/>
    <lineage>
        <taxon>Eukaryota</taxon>
        <taxon>Fungi</taxon>
        <taxon>Dikarya</taxon>
        <taxon>Basidiomycota</taxon>
        <taxon>Agaricomycotina</taxon>
        <taxon>Agaricomycetes</taxon>
        <taxon>Agaricomycetidae</taxon>
        <taxon>Agaricales</taxon>
        <taxon>Agaricineae</taxon>
        <taxon>Crepidotaceae</taxon>
        <taxon>Crepidotus</taxon>
    </lineage>
</organism>
<feature type="region of interest" description="Disordered" evidence="1">
    <location>
        <begin position="1"/>
        <end position="28"/>
    </location>
</feature>
<proteinExistence type="predicted"/>
<name>A0A9P6EFD4_9AGAR</name>
<dbReference type="OrthoDB" id="10562077at2759"/>
<dbReference type="Proteomes" id="UP000807306">
    <property type="component" value="Unassembled WGS sequence"/>
</dbReference>
<reference evidence="2" key="1">
    <citation type="submission" date="2020-11" db="EMBL/GenBank/DDBJ databases">
        <authorList>
            <consortium name="DOE Joint Genome Institute"/>
            <person name="Ahrendt S."/>
            <person name="Riley R."/>
            <person name="Andreopoulos W."/>
            <person name="Labutti K."/>
            <person name="Pangilinan J."/>
            <person name="Ruiz-Duenas F.J."/>
            <person name="Barrasa J.M."/>
            <person name="Sanchez-Garcia M."/>
            <person name="Camarero S."/>
            <person name="Miyauchi S."/>
            <person name="Serrano A."/>
            <person name="Linde D."/>
            <person name="Babiker R."/>
            <person name="Drula E."/>
            <person name="Ayuso-Fernandez I."/>
            <person name="Pacheco R."/>
            <person name="Padilla G."/>
            <person name="Ferreira P."/>
            <person name="Barriuso J."/>
            <person name="Kellner H."/>
            <person name="Castanera R."/>
            <person name="Alfaro M."/>
            <person name="Ramirez L."/>
            <person name="Pisabarro A.G."/>
            <person name="Kuo A."/>
            <person name="Tritt A."/>
            <person name="Lipzen A."/>
            <person name="He G."/>
            <person name="Yan M."/>
            <person name="Ng V."/>
            <person name="Cullen D."/>
            <person name="Martin F."/>
            <person name="Rosso M.-N."/>
            <person name="Henrissat B."/>
            <person name="Hibbett D."/>
            <person name="Martinez A.T."/>
            <person name="Grigoriev I.V."/>
        </authorList>
    </citation>
    <scope>NUCLEOTIDE SEQUENCE</scope>
    <source>
        <strain evidence="2">CBS 506.95</strain>
    </source>
</reference>
<sequence length="141" mass="16625">MRRQSRSRSASPSRAAVNADLKEAERKSHKCRERTESISWFEVKSLTRWEEPPAAANDLHELEDEDLLINWLNSASSKCQIWRFTRKETQAVGQWDRLRWGEKCDQQKTHRFVITEKGLPSFVAESTWKKKYKPHTPKILT</sequence>